<reference evidence="2 3" key="1">
    <citation type="submission" date="2018-04" db="EMBL/GenBank/DDBJ databases">
        <title>Novel Campyloabacter and Helicobacter Species and Strains.</title>
        <authorList>
            <person name="Mannion A.J."/>
            <person name="Shen Z."/>
            <person name="Fox J.G."/>
        </authorList>
    </citation>
    <scope>NUCLEOTIDE SEQUENCE [LARGE SCALE GENOMIC DNA]</scope>
    <source>
        <strain evidence="2 3">MIT 98-6070</strain>
    </source>
</reference>
<accession>A0A3D8I2H2</accession>
<keyword evidence="1" id="KW-0732">Signal</keyword>
<feature type="signal peptide" evidence="1">
    <location>
        <begin position="1"/>
        <end position="21"/>
    </location>
</feature>
<comment type="caution">
    <text evidence="2">The sequence shown here is derived from an EMBL/GenBank/DDBJ whole genome shotgun (WGS) entry which is preliminary data.</text>
</comment>
<dbReference type="RefSeq" id="WP_104700573.1">
    <property type="nucleotide sequence ID" value="NZ_FZPP01000038.1"/>
</dbReference>
<proteinExistence type="predicted"/>
<name>A0A3D8I2H2_9HELI</name>
<dbReference type="Proteomes" id="UP000256599">
    <property type="component" value="Unassembled WGS sequence"/>
</dbReference>
<evidence type="ECO:0008006" key="4">
    <source>
        <dbReference type="Google" id="ProtNLM"/>
    </source>
</evidence>
<feature type="chain" id="PRO_5017564928" description="Bacteriocin" evidence="1">
    <location>
        <begin position="22"/>
        <end position="101"/>
    </location>
</feature>
<organism evidence="2 3">
    <name type="scientific">Helicobacter marmotae</name>
    <dbReference type="NCBI Taxonomy" id="152490"/>
    <lineage>
        <taxon>Bacteria</taxon>
        <taxon>Pseudomonadati</taxon>
        <taxon>Campylobacterota</taxon>
        <taxon>Epsilonproteobacteria</taxon>
        <taxon>Campylobacterales</taxon>
        <taxon>Helicobacteraceae</taxon>
        <taxon>Helicobacter</taxon>
    </lineage>
</organism>
<dbReference type="AlphaFoldDB" id="A0A3D8I2H2"/>
<dbReference type="EMBL" id="NXLR01000014">
    <property type="protein sequence ID" value="RDU59329.1"/>
    <property type="molecule type" value="Genomic_DNA"/>
</dbReference>
<evidence type="ECO:0000313" key="3">
    <source>
        <dbReference type="Proteomes" id="UP000256599"/>
    </source>
</evidence>
<gene>
    <name evidence="2" type="ORF">CQA63_07290</name>
</gene>
<protein>
    <recommendedName>
        <fullName evidence="4">Bacteriocin</fullName>
    </recommendedName>
</protein>
<evidence type="ECO:0000313" key="2">
    <source>
        <dbReference type="EMBL" id="RDU59329.1"/>
    </source>
</evidence>
<keyword evidence="3" id="KW-1185">Reference proteome</keyword>
<evidence type="ECO:0000256" key="1">
    <source>
        <dbReference type="SAM" id="SignalP"/>
    </source>
</evidence>
<sequence>MKKTFVFLILASLLGANFCSGAESLKDSKVTSLSQADMEALFQTSNVNAIVLSEEEMRATEGEGFFTGLLISGGISLIGYGICKAAGGSNCKIGASGSQKF</sequence>